<reference evidence="3 4" key="1">
    <citation type="submission" date="2019-05" db="EMBL/GenBank/DDBJ databases">
        <title>Emergence of the Ug99 lineage of the wheat stem rust pathogen through somatic hybridization.</title>
        <authorList>
            <person name="Li F."/>
            <person name="Upadhyaya N.M."/>
            <person name="Sperschneider J."/>
            <person name="Matny O."/>
            <person name="Nguyen-Phuc H."/>
            <person name="Mago R."/>
            <person name="Raley C."/>
            <person name="Miller M.E."/>
            <person name="Silverstein K.A.T."/>
            <person name="Henningsen E."/>
            <person name="Hirsch C.D."/>
            <person name="Visser B."/>
            <person name="Pretorius Z.A."/>
            <person name="Steffenson B.J."/>
            <person name="Schwessinger B."/>
            <person name="Dodds P.N."/>
            <person name="Figueroa M."/>
        </authorList>
    </citation>
    <scope>NUCLEOTIDE SEQUENCE [LARGE SCALE GENOMIC DNA]</scope>
    <source>
        <strain evidence="1">21-0</strain>
        <strain evidence="2 4">Ug99</strain>
    </source>
</reference>
<keyword evidence="3" id="KW-1185">Reference proteome</keyword>
<evidence type="ECO:0000313" key="3">
    <source>
        <dbReference type="Proteomes" id="UP000324748"/>
    </source>
</evidence>
<organism evidence="1 3">
    <name type="scientific">Puccinia graminis f. sp. tritici</name>
    <dbReference type="NCBI Taxonomy" id="56615"/>
    <lineage>
        <taxon>Eukaryota</taxon>
        <taxon>Fungi</taxon>
        <taxon>Dikarya</taxon>
        <taxon>Basidiomycota</taxon>
        <taxon>Pucciniomycotina</taxon>
        <taxon>Pucciniomycetes</taxon>
        <taxon>Pucciniales</taxon>
        <taxon>Pucciniaceae</taxon>
        <taxon>Puccinia</taxon>
    </lineage>
</organism>
<name>A0A5B0NYN6_PUCGR</name>
<proteinExistence type="predicted"/>
<accession>A0A5B0NYN6</accession>
<dbReference type="EMBL" id="VSWC01000079">
    <property type="protein sequence ID" value="KAA1093862.1"/>
    <property type="molecule type" value="Genomic_DNA"/>
</dbReference>
<evidence type="ECO:0000313" key="2">
    <source>
        <dbReference type="EMBL" id="KAA1134557.1"/>
    </source>
</evidence>
<dbReference type="Proteomes" id="UP000325313">
    <property type="component" value="Unassembled WGS sequence"/>
</dbReference>
<dbReference type="Proteomes" id="UP000324748">
    <property type="component" value="Unassembled WGS sequence"/>
</dbReference>
<protein>
    <submittedName>
        <fullName evidence="1">Uncharacterized protein</fullName>
    </submittedName>
</protein>
<sequence>MTHAGARYSPIDNDIHQDSCDHNPSLPELISTFNLPFICSSTETRSKLSFMSSSSPQSLAQQQLVLTLCPIEQQDLQIIFHPSPALVIGYLSTITPEFSS</sequence>
<evidence type="ECO:0000313" key="1">
    <source>
        <dbReference type="EMBL" id="KAA1093862.1"/>
    </source>
</evidence>
<evidence type="ECO:0000313" key="4">
    <source>
        <dbReference type="Proteomes" id="UP000325313"/>
    </source>
</evidence>
<dbReference type="EMBL" id="VDEP01000051">
    <property type="protein sequence ID" value="KAA1134557.1"/>
    <property type="molecule type" value="Genomic_DNA"/>
</dbReference>
<dbReference type="AlphaFoldDB" id="A0A5B0NYN6"/>
<gene>
    <name evidence="1" type="ORF">PGT21_001037</name>
    <name evidence="2" type="ORF">PGTUg99_005325</name>
</gene>
<comment type="caution">
    <text evidence="1">The sequence shown here is derived from an EMBL/GenBank/DDBJ whole genome shotgun (WGS) entry which is preliminary data.</text>
</comment>